<dbReference type="Pfam" id="PF06305">
    <property type="entry name" value="LapA_dom"/>
    <property type="match status" value="1"/>
</dbReference>
<keyword evidence="4 6" id="KW-0472">Membrane</keyword>
<feature type="domain" description="Lipopolysaccharide assembly protein A" evidence="7">
    <location>
        <begin position="27"/>
        <end position="78"/>
    </location>
</feature>
<dbReference type="AlphaFoldDB" id="A0A7V6CDF1"/>
<dbReference type="GO" id="GO:0005886">
    <property type="term" value="C:plasma membrane"/>
    <property type="evidence" value="ECO:0007669"/>
    <property type="project" value="InterPro"/>
</dbReference>
<evidence type="ECO:0000256" key="6">
    <source>
        <dbReference type="SAM" id="Phobius"/>
    </source>
</evidence>
<comment type="caution">
    <text evidence="8">The sequence shown here is derived from an EMBL/GenBank/DDBJ whole genome shotgun (WGS) entry which is preliminary data.</text>
</comment>
<keyword evidence="2 6" id="KW-0812">Transmembrane</keyword>
<dbReference type="InterPro" id="IPR010445">
    <property type="entry name" value="LapA_dom"/>
</dbReference>
<reference evidence="8" key="1">
    <citation type="journal article" date="2020" name="mSystems">
        <title>Genome- and Community-Level Interaction Insights into Carbon Utilization and Element Cycling Functions of Hydrothermarchaeota in Hydrothermal Sediment.</title>
        <authorList>
            <person name="Zhou Z."/>
            <person name="Liu Y."/>
            <person name="Xu W."/>
            <person name="Pan J."/>
            <person name="Luo Z.H."/>
            <person name="Li M."/>
        </authorList>
    </citation>
    <scope>NUCLEOTIDE SEQUENCE [LARGE SCALE GENOMIC DNA]</scope>
    <source>
        <strain evidence="8">SpSt-106</strain>
    </source>
</reference>
<evidence type="ECO:0000256" key="5">
    <source>
        <dbReference type="SAM" id="MobiDB-lite"/>
    </source>
</evidence>
<proteinExistence type="predicted"/>
<dbReference type="EMBL" id="DRWR01000049">
    <property type="protein sequence ID" value="HHQ15748.1"/>
    <property type="molecule type" value="Genomic_DNA"/>
</dbReference>
<keyword evidence="3 6" id="KW-1133">Transmembrane helix</keyword>
<evidence type="ECO:0000256" key="3">
    <source>
        <dbReference type="ARBA" id="ARBA00022989"/>
    </source>
</evidence>
<evidence type="ECO:0000256" key="4">
    <source>
        <dbReference type="ARBA" id="ARBA00023136"/>
    </source>
</evidence>
<evidence type="ECO:0000256" key="2">
    <source>
        <dbReference type="ARBA" id="ARBA00022692"/>
    </source>
</evidence>
<protein>
    <submittedName>
        <fullName evidence="8">LapA family protein</fullName>
    </submittedName>
</protein>
<sequence length="96" mass="10996">MVIRLILWIIVILLVVFFVIFNVEPKVKVHLFPGITLENIPLALVIIISFILGLLSGMILFLGQLIKYQLELRKVKKQPHNKNKIDSLGGEYENKS</sequence>
<accession>A0A7V6CDF1</accession>
<feature type="transmembrane region" description="Helical" evidence="6">
    <location>
        <begin position="43"/>
        <end position="66"/>
    </location>
</feature>
<feature type="transmembrane region" description="Helical" evidence="6">
    <location>
        <begin position="5"/>
        <end position="23"/>
    </location>
</feature>
<evidence type="ECO:0000256" key="1">
    <source>
        <dbReference type="ARBA" id="ARBA00022475"/>
    </source>
</evidence>
<organism evidence="8">
    <name type="scientific">Thermodesulfobacterium geofontis</name>
    <dbReference type="NCBI Taxonomy" id="1295609"/>
    <lineage>
        <taxon>Bacteria</taxon>
        <taxon>Pseudomonadati</taxon>
        <taxon>Thermodesulfobacteriota</taxon>
        <taxon>Thermodesulfobacteria</taxon>
        <taxon>Thermodesulfobacteriales</taxon>
        <taxon>Thermodesulfobacteriaceae</taxon>
        <taxon>Thermodesulfobacterium</taxon>
    </lineage>
</organism>
<evidence type="ECO:0000313" key="8">
    <source>
        <dbReference type="EMBL" id="HHQ15748.1"/>
    </source>
</evidence>
<feature type="region of interest" description="Disordered" evidence="5">
    <location>
        <begin position="76"/>
        <end position="96"/>
    </location>
</feature>
<name>A0A7V6CDF1_9BACT</name>
<keyword evidence="1" id="KW-1003">Cell membrane</keyword>
<evidence type="ECO:0000259" key="7">
    <source>
        <dbReference type="Pfam" id="PF06305"/>
    </source>
</evidence>
<gene>
    <name evidence="8" type="ORF">ENM15_02890</name>
</gene>